<dbReference type="Pfam" id="PF13354">
    <property type="entry name" value="Beta-lactamase2"/>
    <property type="match status" value="1"/>
</dbReference>
<evidence type="ECO:0000313" key="2">
    <source>
        <dbReference type="EMBL" id="KRL23560.1"/>
    </source>
</evidence>
<evidence type="ECO:0000313" key="3">
    <source>
        <dbReference type="Proteomes" id="UP000051439"/>
    </source>
</evidence>
<organism evidence="2 3">
    <name type="scientific">Lentilactobacillus kisonensis DSM 19906 = JCM 15041</name>
    <dbReference type="NCBI Taxonomy" id="1423766"/>
    <lineage>
        <taxon>Bacteria</taxon>
        <taxon>Bacillati</taxon>
        <taxon>Bacillota</taxon>
        <taxon>Bacilli</taxon>
        <taxon>Lactobacillales</taxon>
        <taxon>Lactobacillaceae</taxon>
        <taxon>Lentilactobacillus</taxon>
    </lineage>
</organism>
<dbReference type="Proteomes" id="UP000051439">
    <property type="component" value="Unassembled WGS sequence"/>
</dbReference>
<keyword evidence="3" id="KW-1185">Reference proteome</keyword>
<dbReference type="PATRIC" id="fig|1423766.4.peg.288"/>
<sequence length="253" mass="27851">MTDKQLTDRVTEVINNDWLTIGMVVELDGKIVFEKNEADVFPSASLIKLAILNYVLDQQVDLDAEFIVSSKNSVGGAGVLQLLSKQQWRLQDLLALMISVSDNFASNVLINHFGMGNINCYLQANGFSATRLNRQLMDSDALAKGIDNVTTAKESLRLLSMALGHGKKVSRWFANQQSRYKLPGNFDESGINIQVFNKTGEGNQIDHDVARFVVGSHTADVALLTVSTADRLNVIRVFNQVGQLVATDLEAHL</sequence>
<accession>A0A0R1P532</accession>
<dbReference type="EMBL" id="AZEB01000001">
    <property type="protein sequence ID" value="KRL23560.1"/>
    <property type="molecule type" value="Genomic_DNA"/>
</dbReference>
<dbReference type="Gene3D" id="3.40.710.10">
    <property type="entry name" value="DD-peptidase/beta-lactamase superfamily"/>
    <property type="match status" value="1"/>
</dbReference>
<gene>
    <name evidence="2" type="ORF">FC98_GL000289</name>
</gene>
<dbReference type="PANTHER" id="PTHR35333">
    <property type="entry name" value="BETA-LACTAMASE"/>
    <property type="match status" value="1"/>
</dbReference>
<dbReference type="GO" id="GO:0030655">
    <property type="term" value="P:beta-lactam antibiotic catabolic process"/>
    <property type="evidence" value="ECO:0007669"/>
    <property type="project" value="InterPro"/>
</dbReference>
<comment type="caution">
    <text evidence="2">The sequence shown here is derived from an EMBL/GenBank/DDBJ whole genome shotgun (WGS) entry which is preliminary data.</text>
</comment>
<feature type="domain" description="Beta-lactamase class A catalytic" evidence="1">
    <location>
        <begin position="24"/>
        <end position="211"/>
    </location>
</feature>
<dbReference type="InterPro" id="IPR045155">
    <property type="entry name" value="Beta-lactam_cat"/>
</dbReference>
<reference evidence="2 3" key="1">
    <citation type="journal article" date="2015" name="Genome Announc.">
        <title>Expanding the biotechnology potential of lactobacilli through comparative genomics of 213 strains and associated genera.</title>
        <authorList>
            <person name="Sun Z."/>
            <person name="Harris H.M."/>
            <person name="McCann A."/>
            <person name="Guo C."/>
            <person name="Argimon S."/>
            <person name="Zhang W."/>
            <person name="Yang X."/>
            <person name="Jeffery I.B."/>
            <person name="Cooney J.C."/>
            <person name="Kagawa T.F."/>
            <person name="Liu W."/>
            <person name="Song Y."/>
            <person name="Salvetti E."/>
            <person name="Wrobel A."/>
            <person name="Rasinkangas P."/>
            <person name="Parkhill J."/>
            <person name="Rea M.C."/>
            <person name="O'Sullivan O."/>
            <person name="Ritari J."/>
            <person name="Douillard F.P."/>
            <person name="Paul Ross R."/>
            <person name="Yang R."/>
            <person name="Briner A.E."/>
            <person name="Felis G.E."/>
            <person name="de Vos W.M."/>
            <person name="Barrangou R."/>
            <person name="Klaenhammer T.R."/>
            <person name="Caufield P.W."/>
            <person name="Cui Y."/>
            <person name="Zhang H."/>
            <person name="O'Toole P.W."/>
        </authorList>
    </citation>
    <scope>NUCLEOTIDE SEQUENCE [LARGE SCALE GENOMIC DNA]</scope>
    <source>
        <strain evidence="2 3">DSM 19906</strain>
    </source>
</reference>
<evidence type="ECO:0000259" key="1">
    <source>
        <dbReference type="Pfam" id="PF13354"/>
    </source>
</evidence>
<dbReference type="InterPro" id="IPR012338">
    <property type="entry name" value="Beta-lactam/transpept-like"/>
</dbReference>
<dbReference type="AlphaFoldDB" id="A0A0R1P532"/>
<dbReference type="GO" id="GO:0008800">
    <property type="term" value="F:beta-lactamase activity"/>
    <property type="evidence" value="ECO:0007669"/>
    <property type="project" value="InterPro"/>
</dbReference>
<dbReference type="PANTHER" id="PTHR35333:SF3">
    <property type="entry name" value="BETA-LACTAMASE-TYPE TRANSPEPTIDASE FOLD CONTAINING PROTEIN"/>
    <property type="match status" value="1"/>
</dbReference>
<name>A0A0R1P532_9LACO</name>
<protein>
    <recommendedName>
        <fullName evidence="1">Beta-lactamase class A catalytic domain-containing protein</fullName>
    </recommendedName>
</protein>
<dbReference type="RefSeq" id="WP_008858408.1">
    <property type="nucleotide sequence ID" value="NZ_AZEB01000001.1"/>
</dbReference>
<dbReference type="GO" id="GO:0046677">
    <property type="term" value="P:response to antibiotic"/>
    <property type="evidence" value="ECO:0007669"/>
    <property type="project" value="InterPro"/>
</dbReference>
<dbReference type="SUPFAM" id="SSF56601">
    <property type="entry name" value="beta-lactamase/transpeptidase-like"/>
    <property type="match status" value="1"/>
</dbReference>
<proteinExistence type="predicted"/>
<dbReference type="InterPro" id="IPR000871">
    <property type="entry name" value="Beta-lactam_class-A"/>
</dbReference>